<evidence type="ECO:0000313" key="1">
    <source>
        <dbReference type="EMBL" id="OGG00557.1"/>
    </source>
</evidence>
<reference evidence="1 2" key="1">
    <citation type="journal article" date="2016" name="Nat. Commun.">
        <title>Thousands of microbial genomes shed light on interconnected biogeochemical processes in an aquifer system.</title>
        <authorList>
            <person name="Anantharaman K."/>
            <person name="Brown C.T."/>
            <person name="Hug L.A."/>
            <person name="Sharon I."/>
            <person name="Castelle C.J."/>
            <person name="Probst A.J."/>
            <person name="Thomas B.C."/>
            <person name="Singh A."/>
            <person name="Wilkins M.J."/>
            <person name="Karaoz U."/>
            <person name="Brodie E.L."/>
            <person name="Williams K.H."/>
            <person name="Hubbard S.S."/>
            <person name="Banfield J.F."/>
        </authorList>
    </citation>
    <scope>NUCLEOTIDE SEQUENCE [LARGE SCALE GENOMIC DNA]</scope>
</reference>
<dbReference type="AlphaFoldDB" id="A0A1F5YKS9"/>
<comment type="caution">
    <text evidence="1">The sequence shown here is derived from an EMBL/GenBank/DDBJ whole genome shotgun (WGS) entry which is preliminary data.</text>
</comment>
<name>A0A1F5YKS9_9BACT</name>
<dbReference type="Gene3D" id="3.40.50.300">
    <property type="entry name" value="P-loop containing nucleotide triphosphate hydrolases"/>
    <property type="match status" value="1"/>
</dbReference>
<gene>
    <name evidence="1" type="ORF">A2153_02310</name>
</gene>
<protein>
    <submittedName>
        <fullName evidence="1">Uncharacterized protein</fullName>
    </submittedName>
</protein>
<organism evidence="1 2">
    <name type="scientific">Candidatus Gottesmanbacteria bacterium RBG_16_38_7b</name>
    <dbReference type="NCBI Taxonomy" id="1798372"/>
    <lineage>
        <taxon>Bacteria</taxon>
        <taxon>Candidatus Gottesmaniibacteriota</taxon>
    </lineage>
</organism>
<proteinExistence type="predicted"/>
<accession>A0A1F5YKS9</accession>
<dbReference type="SUPFAM" id="SSF53795">
    <property type="entry name" value="PEP carboxykinase-like"/>
    <property type="match status" value="1"/>
</dbReference>
<dbReference type="InterPro" id="IPR027417">
    <property type="entry name" value="P-loop_NTPase"/>
</dbReference>
<sequence length="270" mass="32233">MVLEERYFKIASFIIKFTFYPTESSYHQKKFIRSIEKHLKGFLFLKEREVKTDFSIDFLAVRSVKTLVDKDSKLQYINFYRLRANNTLISYYHISFDQLEVILALILQFILEHRGGFFLHASSNKIGNSAYIFTGSSGGGKSTAMMFLKDNYPPLADDKIIILNKEKTYYAYQTHFIEKAWWIKKESEGVELGKVFFIKKADYFNIEKIKDKHWVIHALMKQLLHSNVEHNRRQVKAIMRFVSDYDEFYNLWFRKEKANLINMIKNYPQF</sequence>
<dbReference type="EMBL" id="MFJB01000023">
    <property type="protein sequence ID" value="OGG00557.1"/>
    <property type="molecule type" value="Genomic_DNA"/>
</dbReference>
<evidence type="ECO:0000313" key="2">
    <source>
        <dbReference type="Proteomes" id="UP000177396"/>
    </source>
</evidence>
<dbReference type="Proteomes" id="UP000177396">
    <property type="component" value="Unassembled WGS sequence"/>
</dbReference>